<keyword evidence="2" id="KW-0479">Metal-binding</keyword>
<dbReference type="InterPro" id="IPR051767">
    <property type="entry name" value="Nucleoporin_NUP42"/>
</dbReference>
<comment type="subcellular location">
    <subcellularLocation>
        <location evidence="1">Nucleus</location>
    </subcellularLocation>
</comment>
<feature type="region of interest" description="Disordered" evidence="6">
    <location>
        <begin position="30"/>
        <end position="86"/>
    </location>
</feature>
<accession>A0A6A5NQJ6</accession>
<gene>
    <name evidence="7" type="ORF">Lalb_Chr19g0140031</name>
</gene>
<dbReference type="Gene3D" id="3.30.1370.210">
    <property type="match status" value="1"/>
</dbReference>
<sequence>MRDVCRNFQRGSCQYGERCRYLHQQQNTNNPFGFGSQSQNNNNNNNNPFGFKPFENKWNRSNPQSAVSRQSSNNPQPPNHNCTDPDACKRQIAEDFQQEKPLWILTCYTHSKGAACDIVGDISYEELRASAYEDAKKGITLQSIVEKERNLLKSKMAEFEKLLSQPYTRPLNSSIHTQNHHSIAPNTNPFSTTTQNTAPLSVSSFSQLGASLNMASERPSAPLINSPAQIGFFGNGGTHLMSTPVQPNLFGFGGNSSASNTANLSGKGFSGPQSSPNSNTQQPSAAFNDFSSFTMFQTTSDVQLNKPQVENVSGDTSIWLKEKWNPGEIPEEAPPDAFVR</sequence>
<dbReference type="GO" id="GO:0008270">
    <property type="term" value="F:zinc ion binding"/>
    <property type="evidence" value="ECO:0007669"/>
    <property type="project" value="UniProtKB-KW"/>
</dbReference>
<keyword evidence="5" id="KW-0539">Nucleus</keyword>
<comment type="caution">
    <text evidence="7">The sequence shown here is derived from an EMBL/GenBank/DDBJ whole genome shotgun (WGS) entry which is preliminary data.</text>
</comment>
<evidence type="ECO:0000256" key="2">
    <source>
        <dbReference type="ARBA" id="ARBA00022723"/>
    </source>
</evidence>
<evidence type="ECO:0000256" key="1">
    <source>
        <dbReference type="ARBA" id="ARBA00004123"/>
    </source>
</evidence>
<dbReference type="Pfam" id="PF18044">
    <property type="entry name" value="zf-CCCH_4"/>
    <property type="match status" value="1"/>
</dbReference>
<dbReference type="AlphaFoldDB" id="A0A6A5NQJ6"/>
<feature type="compositionally biased region" description="Polar residues" evidence="6">
    <location>
        <begin position="30"/>
        <end position="39"/>
    </location>
</feature>
<dbReference type="EMBL" id="WOCE01000019">
    <property type="protein sequence ID" value="KAE9593468.1"/>
    <property type="molecule type" value="Genomic_DNA"/>
</dbReference>
<evidence type="ECO:0000313" key="7">
    <source>
        <dbReference type="EMBL" id="KAE9593468.1"/>
    </source>
</evidence>
<keyword evidence="3" id="KW-0863">Zinc-finger</keyword>
<dbReference type="Proteomes" id="UP000447434">
    <property type="component" value="Chromosome 19"/>
</dbReference>
<feature type="region of interest" description="Disordered" evidence="6">
    <location>
        <begin position="263"/>
        <end position="286"/>
    </location>
</feature>
<dbReference type="InterPro" id="IPR000571">
    <property type="entry name" value="Znf_CCCH"/>
</dbReference>
<feature type="compositionally biased region" description="Polar residues" evidence="6">
    <location>
        <begin position="59"/>
        <end position="69"/>
    </location>
</feature>
<dbReference type="SUPFAM" id="SSF90229">
    <property type="entry name" value="CCCH zinc finger"/>
    <property type="match status" value="1"/>
</dbReference>
<proteinExistence type="predicted"/>
<dbReference type="SMART" id="SM00356">
    <property type="entry name" value="ZnF_C3H1"/>
    <property type="match status" value="1"/>
</dbReference>
<dbReference type="OrthoDB" id="250836at2759"/>
<feature type="compositionally biased region" description="Low complexity" evidence="6">
    <location>
        <begin position="270"/>
        <end position="284"/>
    </location>
</feature>
<dbReference type="PANTHER" id="PTHR46527">
    <property type="entry name" value="NUCLEOPORIN-LIKE PROTEIN 2"/>
    <property type="match status" value="1"/>
</dbReference>
<dbReference type="PROSITE" id="PS50103">
    <property type="entry name" value="ZF_C3H1"/>
    <property type="match status" value="1"/>
</dbReference>
<feature type="region of interest" description="Disordered" evidence="6">
    <location>
        <begin position="177"/>
        <end position="197"/>
    </location>
</feature>
<keyword evidence="4" id="KW-0862">Zinc</keyword>
<keyword evidence="8" id="KW-1185">Reference proteome</keyword>
<dbReference type="InterPro" id="IPR041367">
    <property type="entry name" value="Znf-CCCH_4"/>
</dbReference>
<reference evidence="8" key="1">
    <citation type="journal article" date="2020" name="Nat. Commun.">
        <title>Genome sequence of the cluster root forming white lupin.</title>
        <authorList>
            <person name="Hufnagel B."/>
            <person name="Marques A."/>
            <person name="Soriano A."/>
            <person name="Marques L."/>
            <person name="Divol F."/>
            <person name="Doumas P."/>
            <person name="Sallet E."/>
            <person name="Mancinotti D."/>
            <person name="Carrere S."/>
            <person name="Marande W."/>
            <person name="Arribat S."/>
            <person name="Keller J."/>
            <person name="Huneau C."/>
            <person name="Blein T."/>
            <person name="Aime D."/>
            <person name="Laguerre M."/>
            <person name="Taylor J."/>
            <person name="Schubert V."/>
            <person name="Nelson M."/>
            <person name="Geu-Flores F."/>
            <person name="Crespi M."/>
            <person name="Gallardo-Guerrero K."/>
            <person name="Delaux P.-M."/>
            <person name="Salse J."/>
            <person name="Berges H."/>
            <person name="Guyot R."/>
            <person name="Gouzy J."/>
            <person name="Peret B."/>
        </authorList>
    </citation>
    <scope>NUCLEOTIDE SEQUENCE [LARGE SCALE GENOMIC DNA]</scope>
    <source>
        <strain evidence="8">cv. Amiga</strain>
    </source>
</reference>
<evidence type="ECO:0000256" key="5">
    <source>
        <dbReference type="ARBA" id="ARBA00023242"/>
    </source>
</evidence>
<dbReference type="PANTHER" id="PTHR46527:SF1">
    <property type="entry name" value="NUCLEOPORIN NUP42"/>
    <property type="match status" value="1"/>
</dbReference>
<evidence type="ECO:0000256" key="3">
    <source>
        <dbReference type="ARBA" id="ARBA00022771"/>
    </source>
</evidence>
<organism evidence="7 8">
    <name type="scientific">Lupinus albus</name>
    <name type="common">White lupine</name>
    <name type="synonym">Lupinus termis</name>
    <dbReference type="NCBI Taxonomy" id="3870"/>
    <lineage>
        <taxon>Eukaryota</taxon>
        <taxon>Viridiplantae</taxon>
        <taxon>Streptophyta</taxon>
        <taxon>Embryophyta</taxon>
        <taxon>Tracheophyta</taxon>
        <taxon>Spermatophyta</taxon>
        <taxon>Magnoliopsida</taxon>
        <taxon>eudicotyledons</taxon>
        <taxon>Gunneridae</taxon>
        <taxon>Pentapetalae</taxon>
        <taxon>rosids</taxon>
        <taxon>fabids</taxon>
        <taxon>Fabales</taxon>
        <taxon>Fabaceae</taxon>
        <taxon>Papilionoideae</taxon>
        <taxon>50 kb inversion clade</taxon>
        <taxon>genistoids sensu lato</taxon>
        <taxon>core genistoids</taxon>
        <taxon>Genisteae</taxon>
        <taxon>Lupinus</taxon>
    </lineage>
</organism>
<name>A0A6A5NQJ6_LUPAL</name>
<evidence type="ECO:0000256" key="4">
    <source>
        <dbReference type="ARBA" id="ARBA00022833"/>
    </source>
</evidence>
<dbReference type="GO" id="GO:0005634">
    <property type="term" value="C:nucleus"/>
    <property type="evidence" value="ECO:0007669"/>
    <property type="project" value="UniProtKB-SubCell"/>
</dbReference>
<protein>
    <submittedName>
        <fullName evidence="7">Putative transcription factor C3H family</fullName>
    </submittedName>
</protein>
<evidence type="ECO:0000313" key="8">
    <source>
        <dbReference type="Proteomes" id="UP000447434"/>
    </source>
</evidence>
<dbReference type="InterPro" id="IPR036855">
    <property type="entry name" value="Znf_CCCH_sf"/>
</dbReference>
<evidence type="ECO:0000256" key="6">
    <source>
        <dbReference type="SAM" id="MobiDB-lite"/>
    </source>
</evidence>